<organism evidence="2 3">
    <name type="scientific">Formosa maritima</name>
    <dbReference type="NCBI Taxonomy" id="2592046"/>
    <lineage>
        <taxon>Bacteria</taxon>
        <taxon>Pseudomonadati</taxon>
        <taxon>Bacteroidota</taxon>
        <taxon>Flavobacteriia</taxon>
        <taxon>Flavobacteriales</taxon>
        <taxon>Flavobacteriaceae</taxon>
        <taxon>Formosa</taxon>
    </lineage>
</organism>
<reference evidence="2 3" key="1">
    <citation type="submission" date="2019-08" db="EMBL/GenBank/DDBJ databases">
        <title>Formosa sediminis sp. nov., isolated from marine sediment.</title>
        <authorList>
            <person name="Cao W.R."/>
        </authorList>
    </citation>
    <scope>NUCLEOTIDE SEQUENCE [LARGE SCALE GENOMIC DNA]</scope>
    <source>
        <strain evidence="2 3">1494</strain>
    </source>
</reference>
<keyword evidence="1" id="KW-0472">Membrane</keyword>
<dbReference type="EMBL" id="VSFC01000052">
    <property type="protein sequence ID" value="TYA53199.1"/>
    <property type="molecule type" value="Genomic_DNA"/>
</dbReference>
<sequence length="228" mass="26714">METGKTGKYFKYAIGEIILVVIGILIALSINNWNTIRLEKNEEVKLLTDMRSEFKKNLKLLSEYDIVRIDTVLNNQDYLINYNDLNKTNNLSIAFQKAFKHPTWNPSLMILDDLKNSGKLSKISNNHLKQSLYNWYSFYTDYLEDIKVSEISYQNLLSYTLNNGIYFDLMTSINSGNLSKHKQLVELLLKDKIFMSFLINYNQVVLIRKKEYLDAQNIIKEIIKESNN</sequence>
<proteinExistence type="predicted"/>
<dbReference type="Pfam" id="PF19578">
    <property type="entry name" value="DUF6090"/>
    <property type="match status" value="1"/>
</dbReference>
<comment type="caution">
    <text evidence="2">The sequence shown here is derived from an EMBL/GenBank/DDBJ whole genome shotgun (WGS) entry which is preliminary data.</text>
</comment>
<dbReference type="InterPro" id="IPR045749">
    <property type="entry name" value="DUF6090"/>
</dbReference>
<protein>
    <submittedName>
        <fullName evidence="2">Uncharacterized protein</fullName>
    </submittedName>
</protein>
<keyword evidence="3" id="KW-1185">Reference proteome</keyword>
<keyword evidence="1" id="KW-1133">Transmembrane helix</keyword>
<name>A0A5D0G4K3_9FLAO</name>
<keyword evidence="1" id="KW-0812">Transmembrane</keyword>
<evidence type="ECO:0000256" key="1">
    <source>
        <dbReference type="SAM" id="Phobius"/>
    </source>
</evidence>
<gene>
    <name evidence="2" type="ORF">FVF61_11150</name>
</gene>
<feature type="transmembrane region" description="Helical" evidence="1">
    <location>
        <begin position="12"/>
        <end position="30"/>
    </location>
</feature>
<dbReference type="Proteomes" id="UP000324550">
    <property type="component" value="Unassembled WGS sequence"/>
</dbReference>
<dbReference type="AlphaFoldDB" id="A0A5D0G4K3"/>
<evidence type="ECO:0000313" key="2">
    <source>
        <dbReference type="EMBL" id="TYA53199.1"/>
    </source>
</evidence>
<accession>A0A5D0G4K3</accession>
<evidence type="ECO:0000313" key="3">
    <source>
        <dbReference type="Proteomes" id="UP000324550"/>
    </source>
</evidence>